<dbReference type="PROSITE" id="PS50850">
    <property type="entry name" value="MFS"/>
    <property type="match status" value="1"/>
</dbReference>
<reference evidence="10 11" key="1">
    <citation type="submission" date="2017-08" db="EMBL/GenBank/DDBJ databases">
        <title>Virgibacillus indicus sp. nov. and Virgibacillus profoundi sp. nov, two moderately halophilic bacteria isolated from marine sediment by using the Microfluidic Streak Plate.</title>
        <authorList>
            <person name="Xu B."/>
            <person name="Hu B."/>
            <person name="Wang J."/>
            <person name="Zhu Y."/>
            <person name="Huang L."/>
            <person name="Du W."/>
            <person name="Huang Y."/>
        </authorList>
    </citation>
    <scope>NUCLEOTIDE SEQUENCE [LARGE SCALE GENOMIC DNA]</scope>
    <source>
        <strain evidence="10 11">IO3-P2-C2</strain>
    </source>
</reference>
<dbReference type="GO" id="GO:0022857">
    <property type="term" value="F:transmembrane transporter activity"/>
    <property type="evidence" value="ECO:0007669"/>
    <property type="project" value="InterPro"/>
</dbReference>
<dbReference type="InterPro" id="IPR004638">
    <property type="entry name" value="EmrB-like"/>
</dbReference>
<evidence type="ECO:0000256" key="7">
    <source>
        <dbReference type="ARBA" id="ARBA00023136"/>
    </source>
</evidence>
<evidence type="ECO:0000259" key="9">
    <source>
        <dbReference type="PROSITE" id="PS50850"/>
    </source>
</evidence>
<evidence type="ECO:0000256" key="1">
    <source>
        <dbReference type="ARBA" id="ARBA00004651"/>
    </source>
</evidence>
<dbReference type="NCBIfam" id="TIGR00711">
    <property type="entry name" value="efflux_EmrB"/>
    <property type="match status" value="1"/>
</dbReference>
<dbReference type="GO" id="GO:0005886">
    <property type="term" value="C:plasma membrane"/>
    <property type="evidence" value="ECO:0007669"/>
    <property type="project" value="UniProtKB-SubCell"/>
</dbReference>
<feature type="transmembrane region" description="Helical" evidence="8">
    <location>
        <begin position="432"/>
        <end position="453"/>
    </location>
</feature>
<evidence type="ECO:0000256" key="6">
    <source>
        <dbReference type="ARBA" id="ARBA00022989"/>
    </source>
</evidence>
<feature type="transmembrane region" description="Helical" evidence="8">
    <location>
        <begin position="221"/>
        <end position="242"/>
    </location>
</feature>
<dbReference type="PANTHER" id="PTHR42718:SF9">
    <property type="entry name" value="MAJOR FACILITATOR SUPERFAMILY MULTIDRUG TRANSPORTER MFSC"/>
    <property type="match status" value="1"/>
</dbReference>
<feature type="transmembrane region" description="Helical" evidence="8">
    <location>
        <begin position="12"/>
        <end position="34"/>
    </location>
</feature>
<feature type="domain" description="Major facilitator superfamily (MFS) profile" evidence="9">
    <location>
        <begin position="10"/>
        <end position="458"/>
    </location>
</feature>
<dbReference type="PANTHER" id="PTHR42718">
    <property type="entry name" value="MAJOR FACILITATOR SUPERFAMILY MULTIDRUG TRANSPORTER MFSC"/>
    <property type="match status" value="1"/>
</dbReference>
<keyword evidence="5 8" id="KW-0812">Transmembrane</keyword>
<dbReference type="OrthoDB" id="9816041at2"/>
<feature type="transmembrane region" description="Helical" evidence="8">
    <location>
        <begin position="263"/>
        <end position="284"/>
    </location>
</feature>
<dbReference type="Pfam" id="PF07690">
    <property type="entry name" value="MFS_1"/>
    <property type="match status" value="1"/>
</dbReference>
<sequence>MGGKSEYKGVVVVILATAFLFTFSQFLLITAYPTIMNEFAVNATQIQWLTTAFLLTTIVFIPMTGYLSNVFSAKVLVIFSLSCLAAGTVIGGWSPNFSTLILSRVIMAIGGGIILPLVQTILLNVFPHERRGFAMGLLGAVVNVAPASAPSISGMIIDFFSWRSLHWIILPLVLGTLISAIFVMKNVLEKQAEKLDPFSIILSAIGFSFFIFGLSKISVTGFTDILVIVPLLIGVLALVMFVRRQLILTLPVLNVRLFRNSTFRLAMILVFINMMLLLSAETILPMFAQDVLGTSAFLSGFILVPGTALLSVITIVSGNLYDRYGGKKISVIGFSCTLIALLLLITVGMESSPYWIMLHFCLFMAGFGLTLMPLVTMSMNALNDADISHGSAIVNTIRQFGMAFGIIVLSTIISVTTSIMDSSYEVGTYWGTTYALIVMAVLALICLLLSTLIREKRKVKKLSGGV</sequence>
<feature type="transmembrane region" description="Helical" evidence="8">
    <location>
        <begin position="105"/>
        <end position="126"/>
    </location>
</feature>
<organism evidence="10 11">
    <name type="scientific">Virgibacillus indicus</name>
    <dbReference type="NCBI Taxonomy" id="2024554"/>
    <lineage>
        <taxon>Bacteria</taxon>
        <taxon>Bacillati</taxon>
        <taxon>Bacillota</taxon>
        <taxon>Bacilli</taxon>
        <taxon>Bacillales</taxon>
        <taxon>Bacillaceae</taxon>
        <taxon>Virgibacillus</taxon>
    </lineage>
</organism>
<dbReference type="InterPro" id="IPR011701">
    <property type="entry name" value="MFS"/>
</dbReference>
<name>A0A265NDT2_9BACI</name>
<feature type="transmembrane region" description="Helical" evidence="8">
    <location>
        <begin position="46"/>
        <end position="68"/>
    </location>
</feature>
<evidence type="ECO:0000256" key="2">
    <source>
        <dbReference type="ARBA" id="ARBA00008537"/>
    </source>
</evidence>
<comment type="similarity">
    <text evidence="2">Belongs to the major facilitator superfamily. EmrB family.</text>
</comment>
<comment type="subcellular location">
    <subcellularLocation>
        <location evidence="1">Cell membrane</location>
        <topology evidence="1">Multi-pass membrane protein</topology>
    </subcellularLocation>
</comment>
<evidence type="ECO:0000256" key="3">
    <source>
        <dbReference type="ARBA" id="ARBA00022448"/>
    </source>
</evidence>
<evidence type="ECO:0000256" key="8">
    <source>
        <dbReference type="SAM" id="Phobius"/>
    </source>
</evidence>
<feature type="transmembrane region" description="Helical" evidence="8">
    <location>
        <begin position="400"/>
        <end position="420"/>
    </location>
</feature>
<dbReference type="Gene3D" id="1.20.1250.20">
    <property type="entry name" value="MFS general substrate transporter like domains"/>
    <property type="match status" value="1"/>
</dbReference>
<keyword evidence="6 8" id="KW-1133">Transmembrane helix</keyword>
<evidence type="ECO:0000313" key="10">
    <source>
        <dbReference type="EMBL" id="OZU89619.1"/>
    </source>
</evidence>
<feature type="transmembrane region" description="Helical" evidence="8">
    <location>
        <begin position="195"/>
        <end position="215"/>
    </location>
</feature>
<dbReference type="RefSeq" id="WP_094883220.1">
    <property type="nucleotide sequence ID" value="NZ_NPMS01000001.1"/>
</dbReference>
<dbReference type="PRINTS" id="PR01036">
    <property type="entry name" value="TCRTETB"/>
</dbReference>
<dbReference type="Gene3D" id="1.20.1720.10">
    <property type="entry name" value="Multidrug resistance protein D"/>
    <property type="match status" value="1"/>
</dbReference>
<feature type="transmembrane region" description="Helical" evidence="8">
    <location>
        <begin position="296"/>
        <end position="317"/>
    </location>
</feature>
<evidence type="ECO:0000256" key="5">
    <source>
        <dbReference type="ARBA" id="ARBA00022692"/>
    </source>
</evidence>
<dbReference type="EMBL" id="NPMS01000001">
    <property type="protein sequence ID" value="OZU89619.1"/>
    <property type="molecule type" value="Genomic_DNA"/>
</dbReference>
<feature type="transmembrane region" description="Helical" evidence="8">
    <location>
        <begin position="164"/>
        <end position="183"/>
    </location>
</feature>
<keyword evidence="11" id="KW-1185">Reference proteome</keyword>
<keyword evidence="3" id="KW-0813">Transport</keyword>
<feature type="transmembrane region" description="Helical" evidence="8">
    <location>
        <begin position="133"/>
        <end position="152"/>
    </location>
</feature>
<accession>A0A265NDT2</accession>
<dbReference type="InterPro" id="IPR020846">
    <property type="entry name" value="MFS_dom"/>
</dbReference>
<dbReference type="AlphaFoldDB" id="A0A265NDT2"/>
<feature type="transmembrane region" description="Helical" evidence="8">
    <location>
        <begin position="329"/>
        <end position="348"/>
    </location>
</feature>
<keyword evidence="4" id="KW-1003">Cell membrane</keyword>
<feature type="transmembrane region" description="Helical" evidence="8">
    <location>
        <begin position="75"/>
        <end position="93"/>
    </location>
</feature>
<dbReference type="SUPFAM" id="SSF103473">
    <property type="entry name" value="MFS general substrate transporter"/>
    <property type="match status" value="1"/>
</dbReference>
<gene>
    <name evidence="10" type="ORF">CIL03_00285</name>
</gene>
<evidence type="ECO:0000256" key="4">
    <source>
        <dbReference type="ARBA" id="ARBA00022475"/>
    </source>
</evidence>
<evidence type="ECO:0000313" key="11">
    <source>
        <dbReference type="Proteomes" id="UP000216498"/>
    </source>
</evidence>
<dbReference type="Proteomes" id="UP000216498">
    <property type="component" value="Unassembled WGS sequence"/>
</dbReference>
<dbReference type="InterPro" id="IPR036259">
    <property type="entry name" value="MFS_trans_sf"/>
</dbReference>
<protein>
    <submittedName>
        <fullName evidence="10">MFS transporter</fullName>
    </submittedName>
</protein>
<feature type="transmembrane region" description="Helical" evidence="8">
    <location>
        <begin position="354"/>
        <end position="379"/>
    </location>
</feature>
<keyword evidence="7 8" id="KW-0472">Membrane</keyword>
<comment type="caution">
    <text evidence="10">The sequence shown here is derived from an EMBL/GenBank/DDBJ whole genome shotgun (WGS) entry which is preliminary data.</text>
</comment>
<proteinExistence type="inferred from homology"/>